<name>A0AAJ6Z554_PAPXU</name>
<feature type="region of interest" description="Disordered" evidence="11">
    <location>
        <begin position="1424"/>
        <end position="1464"/>
    </location>
</feature>
<keyword evidence="2" id="KW-0217">Developmental protein</keyword>
<evidence type="ECO:0000256" key="2">
    <source>
        <dbReference type="ARBA" id="ARBA00022473"/>
    </source>
</evidence>
<dbReference type="InterPro" id="IPR006207">
    <property type="entry name" value="Cys_knot_C"/>
</dbReference>
<dbReference type="InterPro" id="IPR000483">
    <property type="entry name" value="Cys-rich_flank_reg_C"/>
</dbReference>
<evidence type="ECO:0000256" key="12">
    <source>
        <dbReference type="SAM" id="SignalP"/>
    </source>
</evidence>
<dbReference type="GO" id="GO:0048513">
    <property type="term" value="P:animal organ development"/>
    <property type="evidence" value="ECO:0007669"/>
    <property type="project" value="UniProtKB-ARBA"/>
</dbReference>
<dbReference type="PROSITE" id="PS51257">
    <property type="entry name" value="PROKAR_LIPOPROTEIN"/>
    <property type="match status" value="1"/>
</dbReference>
<feature type="domain" description="EGF-like" evidence="15">
    <location>
        <begin position="928"/>
        <end position="964"/>
    </location>
</feature>
<feature type="compositionally biased region" description="Basic and acidic residues" evidence="11">
    <location>
        <begin position="1336"/>
        <end position="1345"/>
    </location>
</feature>
<keyword evidence="3" id="KW-0964">Secreted</keyword>
<evidence type="ECO:0000256" key="3">
    <source>
        <dbReference type="ARBA" id="ARBA00022525"/>
    </source>
</evidence>
<dbReference type="PANTHER" id="PTHR24369">
    <property type="entry name" value="ANTIGEN BSP, PUTATIVE-RELATED"/>
    <property type="match status" value="1"/>
</dbReference>
<keyword evidence="5" id="KW-0433">Leucine-rich repeat</keyword>
<dbReference type="PROSITE" id="PS50026">
    <property type="entry name" value="EGF_3"/>
    <property type="match status" value="6"/>
</dbReference>
<organism evidence="16">
    <name type="scientific">Papilio xuthus</name>
    <name type="common">Asian swallowtail butterfly</name>
    <dbReference type="NCBI Taxonomy" id="66420"/>
    <lineage>
        <taxon>Eukaryota</taxon>
        <taxon>Metazoa</taxon>
        <taxon>Ecdysozoa</taxon>
        <taxon>Arthropoda</taxon>
        <taxon>Hexapoda</taxon>
        <taxon>Insecta</taxon>
        <taxon>Pterygota</taxon>
        <taxon>Neoptera</taxon>
        <taxon>Endopterygota</taxon>
        <taxon>Lepidoptera</taxon>
        <taxon>Glossata</taxon>
        <taxon>Ditrysia</taxon>
        <taxon>Papilionoidea</taxon>
        <taxon>Papilionidae</taxon>
        <taxon>Papilioninae</taxon>
        <taxon>Papilio</taxon>
    </lineage>
</organism>
<feature type="domain" description="EGF-like" evidence="15">
    <location>
        <begin position="1004"/>
        <end position="1042"/>
    </location>
</feature>
<evidence type="ECO:0000256" key="11">
    <source>
        <dbReference type="SAM" id="MobiDB-lite"/>
    </source>
</evidence>
<feature type="domain" description="EGF-like" evidence="15">
    <location>
        <begin position="966"/>
        <end position="1002"/>
    </location>
</feature>
<feature type="domain" description="Laminin G" evidence="14">
    <location>
        <begin position="1149"/>
        <end position="1322"/>
    </location>
</feature>
<dbReference type="FunFam" id="3.80.10.10:FF:000002">
    <property type="entry name" value="Slit guidance ligand 2"/>
    <property type="match status" value="1"/>
</dbReference>
<reference evidence="16" key="1">
    <citation type="submission" date="2025-08" db="UniProtKB">
        <authorList>
            <consortium name="RefSeq"/>
        </authorList>
    </citation>
    <scope>IDENTIFICATION</scope>
</reference>
<evidence type="ECO:0000259" key="13">
    <source>
        <dbReference type="PROSITE" id="PS01225"/>
    </source>
</evidence>
<feature type="domain" description="EGF-like" evidence="15">
    <location>
        <begin position="1343"/>
        <end position="1382"/>
    </location>
</feature>
<comment type="subcellular location">
    <subcellularLocation>
        <location evidence="1">Secreted</location>
    </subcellularLocation>
</comment>
<dbReference type="GO" id="GO:0022008">
    <property type="term" value="P:neurogenesis"/>
    <property type="evidence" value="ECO:0007669"/>
    <property type="project" value="UniProtKB-ARBA"/>
</dbReference>
<keyword evidence="7" id="KW-0677">Repeat</keyword>
<dbReference type="InterPro" id="IPR032675">
    <property type="entry name" value="LRR_dom_sf"/>
</dbReference>
<dbReference type="Pfam" id="PF00008">
    <property type="entry name" value="EGF"/>
    <property type="match status" value="5"/>
</dbReference>
<dbReference type="Gene3D" id="3.80.10.10">
    <property type="entry name" value="Ribonuclease Inhibitor"/>
    <property type="match status" value="5"/>
</dbReference>
<dbReference type="SMART" id="SM00013">
    <property type="entry name" value="LRRNT"/>
    <property type="match status" value="4"/>
</dbReference>
<dbReference type="CDD" id="cd00054">
    <property type="entry name" value="EGF_CA"/>
    <property type="match status" value="6"/>
</dbReference>
<dbReference type="InterPro" id="IPR018097">
    <property type="entry name" value="EGF_Ca-bd_CS"/>
</dbReference>
<dbReference type="SMART" id="SM00041">
    <property type="entry name" value="CT"/>
    <property type="match status" value="1"/>
</dbReference>
<dbReference type="RefSeq" id="XP_013165464.1">
    <property type="nucleotide sequence ID" value="XM_013310010.1"/>
</dbReference>
<evidence type="ECO:0000256" key="7">
    <source>
        <dbReference type="ARBA" id="ARBA00022737"/>
    </source>
</evidence>
<dbReference type="InterPro" id="IPR001611">
    <property type="entry name" value="Leu-rich_rpt"/>
</dbReference>
<keyword evidence="6 12" id="KW-0732">Signal</keyword>
<dbReference type="SMART" id="SM00179">
    <property type="entry name" value="EGF_CA"/>
    <property type="match status" value="6"/>
</dbReference>
<keyword evidence="9" id="KW-0325">Glycoprotein</keyword>
<dbReference type="SMART" id="SM00282">
    <property type="entry name" value="LamG"/>
    <property type="match status" value="1"/>
</dbReference>
<dbReference type="SMART" id="SM00365">
    <property type="entry name" value="LRR_SD22"/>
    <property type="match status" value="8"/>
</dbReference>
<evidence type="ECO:0000256" key="9">
    <source>
        <dbReference type="ARBA" id="ARBA00023180"/>
    </source>
</evidence>
<dbReference type="Pfam" id="PF01463">
    <property type="entry name" value="LRRCT"/>
    <property type="match status" value="3"/>
</dbReference>
<dbReference type="SMART" id="SM00082">
    <property type="entry name" value="LRRCT"/>
    <property type="match status" value="4"/>
</dbReference>
<dbReference type="Pfam" id="PF13855">
    <property type="entry name" value="LRR_8"/>
    <property type="match status" value="4"/>
</dbReference>
<feature type="compositionally biased region" description="Polar residues" evidence="11">
    <location>
        <begin position="1432"/>
        <end position="1444"/>
    </location>
</feature>
<feature type="domain" description="CTCK" evidence="13">
    <location>
        <begin position="1449"/>
        <end position="1526"/>
    </location>
</feature>
<dbReference type="InterPro" id="IPR000742">
    <property type="entry name" value="EGF"/>
</dbReference>
<dbReference type="KEGG" id="pxu:106116246"/>
<dbReference type="InterPro" id="IPR050541">
    <property type="entry name" value="LRR_TM_domain-containing"/>
</dbReference>
<evidence type="ECO:0000259" key="14">
    <source>
        <dbReference type="PROSITE" id="PS50025"/>
    </source>
</evidence>
<feature type="disulfide bond" evidence="10">
    <location>
        <begin position="932"/>
        <end position="942"/>
    </location>
</feature>
<dbReference type="SUPFAM" id="SSF52058">
    <property type="entry name" value="L domain-like"/>
    <property type="match status" value="3"/>
</dbReference>
<dbReference type="FunFam" id="2.10.25.10:FF:000095">
    <property type="entry name" value="Notch, isoform B"/>
    <property type="match status" value="1"/>
</dbReference>
<evidence type="ECO:0000256" key="10">
    <source>
        <dbReference type="PROSITE-ProRule" id="PRU00076"/>
    </source>
</evidence>
<feature type="domain" description="EGF-like" evidence="15">
    <location>
        <begin position="892"/>
        <end position="926"/>
    </location>
</feature>
<evidence type="ECO:0000256" key="4">
    <source>
        <dbReference type="ARBA" id="ARBA00022536"/>
    </source>
</evidence>
<dbReference type="PROSITE" id="PS00022">
    <property type="entry name" value="EGF_1"/>
    <property type="match status" value="6"/>
</dbReference>
<dbReference type="PROSITE" id="PS01225">
    <property type="entry name" value="CTCK_2"/>
    <property type="match status" value="1"/>
</dbReference>
<protein>
    <submittedName>
        <fullName evidence="16">Protein slit isoform X1</fullName>
    </submittedName>
</protein>
<dbReference type="PROSITE" id="PS50025">
    <property type="entry name" value="LAM_G_DOMAIN"/>
    <property type="match status" value="1"/>
</dbReference>
<dbReference type="GO" id="GO:0005576">
    <property type="term" value="C:extracellular region"/>
    <property type="evidence" value="ECO:0007669"/>
    <property type="project" value="UniProtKB-SubCell"/>
</dbReference>
<dbReference type="SUPFAM" id="SSF49899">
    <property type="entry name" value="Concanavalin A-like lectins/glucanases"/>
    <property type="match status" value="1"/>
</dbReference>
<dbReference type="SMART" id="SM00369">
    <property type="entry name" value="LRR_TYP"/>
    <property type="match status" value="16"/>
</dbReference>
<dbReference type="FunFam" id="2.10.25.10:FF:000472">
    <property type="entry name" value="Uncharacterized protein, isoform A"/>
    <property type="match status" value="2"/>
</dbReference>
<accession>A0AAJ6Z554</accession>
<keyword evidence="8 10" id="KW-1015">Disulfide bond</keyword>
<dbReference type="FunFam" id="2.60.120.200:FF:000134">
    <property type="entry name" value="Slit 2"/>
    <property type="match status" value="1"/>
</dbReference>
<feature type="disulfide bond" evidence="10">
    <location>
        <begin position="1372"/>
        <end position="1381"/>
    </location>
</feature>
<sequence length="1533" mass="166678">MRGAVLSVLCALSAVLLVPGIAAVGAGSCPWACACRPGALDCAHRGLLHAPRRLPSDAHRLDLQGNNLTIIFQSDFQNLNDLKILQLSENQIHTIERDAFLALTSLERLKLNNNRIGQLPDGIFMKLKHLLRLDLSRNELTAISRRTFRGLTSLKSLHLDGNHLKCIDDKALEHMKSLEVLTLNSNNLTYLSLEPASVARLHTLRLTDNPVVCDCRVARLLVALRSSAFVGVGARCQAPATLRGALLTDLEDSDLICSGPIAVTSECSAEPRCPPPCRCTAEGTLDCREKLLAELPASIPHRTVEIRLEQNEITEVGAGAFVAIKVVARIDLSNNKIVKIAADAFNGLTRLTSLVLYGNKIKDLPAGIFHGLSSLQLLLLNSNEISCIRKDTFRDLQSLKLLSLYDNNIRSIPNGTFDSLTGIQTLHLGRNPFTCDCALRWLAAYLRKNPIETSGAKCDSPKRLARKRIDALRDENFKCKPGEETEGDRSSCGATGACPAACACEWDARGVRVACARAGQNDVPRDLPMATHALLMSDNNLRQIKSDGLFGRLPDLNKLDFRNNGITEIEDNAFDGAANMQELLLDGNHLATVTDKMFFGLHSLVTLSLADNKIRCITPGAFDHLNLLKTLTLSGNPIHCSCHVGWLASWLRTRRLAPGAACASPDNLRGANIPHLELTDFKCTGEDKGCLSAEYCPAACACAGTVVRCARAQLTALPHNIPRQTTELYLESNEITSLEPEQIRHLTQLTRLDLSNNKIDVLHNNTFDGLTKLSTLIVSYNRLRCVQRDALKGLTQLRVLSLHGNNISMLSDGVFRDLESISHVALGSNPLYCDCNTRWLSEWVKSAGEYVEAGIAKCAEPARMRDKLVLSTASSAFVCTEKAPSDVVSKCDRCVRSPCANGGTCSATRGGFSCACARGFHGETCQQRIDACYGAPCRHGTCTLLEEGRFHCSCEAGYTGVRCEVDIDDCAGHKCQNNATCLDHLEGYSCKCSPGYMGEFCETKIPFCSAEFNPCENGASCVDHGSHYTCSCPRGYAGVNCTINPDDCLDHMCQNGATCIDGLEEYRCACAAGYAGRYCEAAPHAALGTSPCAHHDCVHGVCYLPAPAPAQPAAVQDDIMMERPLLGATNDYLCKCAPGYSGRLCEYLTSLTFNHNDSLVELEPLRTSPQANVTLVFSTTQHHGVLLYFGDSEHLAVELFNGRIRISYDVGNHPTSTMYSFEMVSDGSYHKAELLAVKKNFTLKVDDGPARSIINEGTKEYLRLDRPMFLGGVPEDVAKEAFSKWHLRNITSFKGCLKEAWINHKRVDFVNAARTLRTVAGCGGDDPPPAPPSHALQEDGAHKPDPCVPNPCARGGRCVREEGSASDYTCKCRAGTAGAQCELRTGIGGAPSIALNKPPTRKMISNVQASPGPFERRRNTARTIAASPAHKQISSEQSPTQTSPAPGGCRKEATRDTVSEGNCRSRRAVRGARCAARPDTRACGKGQCCQPKRTKKRKIRLVCDDGTRYTKEIEIVRKCACGKKCGRTSPFLL</sequence>
<feature type="disulfide bond" evidence="10">
    <location>
        <begin position="1070"/>
        <end position="1079"/>
    </location>
</feature>
<dbReference type="PROSITE" id="PS51450">
    <property type="entry name" value="LRR"/>
    <property type="match status" value="4"/>
</dbReference>
<dbReference type="SMART" id="SM00181">
    <property type="entry name" value="EGF"/>
    <property type="match status" value="7"/>
</dbReference>
<dbReference type="InterPro" id="IPR000152">
    <property type="entry name" value="EGF-type_Asp/Asn_hydroxyl_site"/>
</dbReference>
<evidence type="ECO:0000256" key="6">
    <source>
        <dbReference type="ARBA" id="ARBA00022729"/>
    </source>
</evidence>
<dbReference type="Gene3D" id="2.60.120.200">
    <property type="match status" value="1"/>
</dbReference>
<dbReference type="GO" id="GO:0005886">
    <property type="term" value="C:plasma membrane"/>
    <property type="evidence" value="ECO:0007669"/>
    <property type="project" value="TreeGrafter"/>
</dbReference>
<dbReference type="PROSITE" id="PS01186">
    <property type="entry name" value="EGF_2"/>
    <property type="match status" value="5"/>
</dbReference>
<dbReference type="FunFam" id="3.80.10.10:FF:000770">
    <property type="entry name" value="Uncharacterized protein"/>
    <property type="match status" value="2"/>
</dbReference>
<feature type="signal peptide" evidence="12">
    <location>
        <begin position="1"/>
        <end position="23"/>
    </location>
</feature>
<evidence type="ECO:0000256" key="1">
    <source>
        <dbReference type="ARBA" id="ARBA00004613"/>
    </source>
</evidence>
<feature type="compositionally biased region" description="Basic and acidic residues" evidence="11">
    <location>
        <begin position="1449"/>
        <end position="1458"/>
    </location>
</feature>
<dbReference type="PROSITE" id="PS01187">
    <property type="entry name" value="EGF_CA"/>
    <property type="match status" value="2"/>
</dbReference>
<dbReference type="Gene3D" id="2.10.25.10">
    <property type="entry name" value="Laminin"/>
    <property type="match status" value="7"/>
</dbReference>
<dbReference type="SUPFAM" id="SSF57196">
    <property type="entry name" value="EGF/Laminin"/>
    <property type="match status" value="6"/>
</dbReference>
<dbReference type="FunFam" id="3.80.10.10:FF:000004">
    <property type="entry name" value="Slit guidance ligand 2"/>
    <property type="match status" value="1"/>
</dbReference>
<keyword evidence="4 10" id="KW-0245">EGF-like domain</keyword>
<evidence type="ECO:0000256" key="8">
    <source>
        <dbReference type="ARBA" id="ARBA00023157"/>
    </source>
</evidence>
<evidence type="ECO:0000259" key="15">
    <source>
        <dbReference type="PROSITE" id="PS50026"/>
    </source>
</evidence>
<dbReference type="CTD" id="36746"/>
<dbReference type="PROSITE" id="PS00010">
    <property type="entry name" value="ASX_HYDROXYL"/>
    <property type="match status" value="3"/>
</dbReference>
<evidence type="ECO:0000313" key="16">
    <source>
        <dbReference type="RefSeq" id="XP_013165464.1"/>
    </source>
</evidence>
<dbReference type="GeneID" id="106116246"/>
<feature type="disulfide bond" evidence="10">
    <location>
        <begin position="1032"/>
        <end position="1041"/>
    </location>
</feature>
<dbReference type="Proteomes" id="UP000694872">
    <property type="component" value="Unplaced"/>
</dbReference>
<dbReference type="PANTHER" id="PTHR24369:SF196">
    <property type="entry name" value="RETICULON 4 RECEPTOR LIKE 1"/>
    <property type="match status" value="1"/>
</dbReference>
<dbReference type="InterPro" id="IPR003591">
    <property type="entry name" value="Leu-rich_rpt_typical-subtyp"/>
</dbReference>
<dbReference type="InterPro" id="IPR000372">
    <property type="entry name" value="LRRNT"/>
</dbReference>
<dbReference type="InterPro" id="IPR001791">
    <property type="entry name" value="Laminin_G"/>
</dbReference>
<dbReference type="GO" id="GO:0009653">
    <property type="term" value="P:anatomical structure morphogenesis"/>
    <property type="evidence" value="ECO:0007669"/>
    <property type="project" value="UniProtKB-ARBA"/>
</dbReference>
<feature type="chain" id="PRO_5042514180" evidence="12">
    <location>
        <begin position="24"/>
        <end position="1533"/>
    </location>
</feature>
<evidence type="ECO:0000256" key="5">
    <source>
        <dbReference type="ARBA" id="ARBA00022614"/>
    </source>
</evidence>
<feature type="region of interest" description="Disordered" evidence="11">
    <location>
        <begin position="1320"/>
        <end position="1347"/>
    </location>
</feature>
<feature type="disulfide bond" evidence="10">
    <location>
        <begin position="916"/>
        <end position="925"/>
    </location>
</feature>
<comment type="caution">
    <text evidence="10">Lacks conserved residue(s) required for the propagation of feature annotation.</text>
</comment>
<dbReference type="CDD" id="cd00110">
    <property type="entry name" value="LamG"/>
    <property type="match status" value="1"/>
</dbReference>
<dbReference type="InterPro" id="IPR013320">
    <property type="entry name" value="ConA-like_dom_sf"/>
</dbReference>
<feature type="disulfide bond" evidence="10">
    <location>
        <begin position="954"/>
        <end position="963"/>
    </location>
</feature>
<gene>
    <name evidence="16" type="primary">LOC106116246</name>
</gene>
<dbReference type="PROSITE" id="PS01185">
    <property type="entry name" value="CTCK_1"/>
    <property type="match status" value="1"/>
</dbReference>
<dbReference type="InterPro" id="IPR001881">
    <property type="entry name" value="EGF-like_Ca-bd_dom"/>
</dbReference>
<feature type="domain" description="EGF-like" evidence="15">
    <location>
        <begin position="1044"/>
        <end position="1080"/>
    </location>
</feature>
<dbReference type="SMART" id="SM00368">
    <property type="entry name" value="LRR_RI"/>
    <property type="match status" value="6"/>
</dbReference>
<dbReference type="Pfam" id="PF00054">
    <property type="entry name" value="Laminin_G_1"/>
    <property type="match status" value="1"/>
</dbReference>
<proteinExistence type="predicted"/>
<feature type="disulfide bond" evidence="10">
    <location>
        <begin position="992"/>
        <end position="1001"/>
    </location>
</feature>
<dbReference type="GO" id="GO:0005509">
    <property type="term" value="F:calcium ion binding"/>
    <property type="evidence" value="ECO:0007669"/>
    <property type="project" value="InterPro"/>
</dbReference>